<organism evidence="1 2">
    <name type="scientific">Mucilaginibacter hurinus</name>
    <dbReference type="NCBI Taxonomy" id="2201324"/>
    <lineage>
        <taxon>Bacteria</taxon>
        <taxon>Pseudomonadati</taxon>
        <taxon>Bacteroidota</taxon>
        <taxon>Sphingobacteriia</taxon>
        <taxon>Sphingobacteriales</taxon>
        <taxon>Sphingobacteriaceae</taxon>
        <taxon>Mucilaginibacter</taxon>
    </lineage>
</organism>
<comment type="caution">
    <text evidence="1">The sequence shown here is derived from an EMBL/GenBank/DDBJ whole genome shotgun (WGS) entry which is preliminary data.</text>
</comment>
<evidence type="ECO:0000313" key="1">
    <source>
        <dbReference type="EMBL" id="RCH56790.1"/>
    </source>
</evidence>
<gene>
    <name evidence="1" type="ORF">DJ568_02735</name>
</gene>
<dbReference type="EMBL" id="QGDC01000001">
    <property type="protein sequence ID" value="RCH56790.1"/>
    <property type="molecule type" value="Genomic_DNA"/>
</dbReference>
<dbReference type="AlphaFoldDB" id="A0A367GU16"/>
<sequence>MAIAKAHIPEQVEGEQNDVEYYVDFPSQGEAHKLFMLAKSRIKDIGNWGALTGPASSNFAITDTAGNPAFKTAEKGDILYIDMPGPGSIAGSGVDWVRIEAMEEFEDALGESEYIVLTVRPIANPKKTDALTAHFFSHKSTNTFIVERTGNRVVASVHGRNEMPNTDGNLIDKARNIIVGLAGRHGLSGPHWQIFVENLLKAE</sequence>
<reference evidence="1 2" key="1">
    <citation type="submission" date="2018-05" db="EMBL/GenBank/DDBJ databases">
        <title>Mucilaginibacter hurinus sp. nov., isolated from briquette warehouse soil.</title>
        <authorList>
            <person name="Choi L."/>
        </authorList>
    </citation>
    <scope>NUCLEOTIDE SEQUENCE [LARGE SCALE GENOMIC DNA]</scope>
    <source>
        <strain evidence="1 2">ZR32</strain>
    </source>
</reference>
<protein>
    <submittedName>
        <fullName evidence="1">Uncharacterized protein</fullName>
    </submittedName>
</protein>
<proteinExistence type="predicted"/>
<name>A0A367GU16_9SPHI</name>
<keyword evidence="2" id="KW-1185">Reference proteome</keyword>
<accession>A0A367GU16</accession>
<evidence type="ECO:0000313" key="2">
    <source>
        <dbReference type="Proteomes" id="UP000253209"/>
    </source>
</evidence>
<dbReference type="RefSeq" id="WP_114003687.1">
    <property type="nucleotide sequence ID" value="NZ_QGDC01000001.1"/>
</dbReference>
<dbReference type="OrthoDB" id="947646at2"/>
<dbReference type="Proteomes" id="UP000253209">
    <property type="component" value="Unassembled WGS sequence"/>
</dbReference>